<evidence type="ECO:0000259" key="1">
    <source>
        <dbReference type="PROSITE" id="PS51186"/>
    </source>
</evidence>
<protein>
    <submittedName>
        <fullName evidence="2">GNAT superfamily N-acetyltransferase</fullName>
    </submittedName>
</protein>
<dbReference type="InterPro" id="IPR016181">
    <property type="entry name" value="Acyl_CoA_acyltransferase"/>
</dbReference>
<dbReference type="CDD" id="cd04301">
    <property type="entry name" value="NAT_SF"/>
    <property type="match status" value="1"/>
</dbReference>
<comment type="caution">
    <text evidence="2">The sequence shown here is derived from an EMBL/GenBank/DDBJ whole genome shotgun (WGS) entry which is preliminary data.</text>
</comment>
<feature type="domain" description="N-acetyltransferase" evidence="1">
    <location>
        <begin position="14"/>
        <end position="212"/>
    </location>
</feature>
<evidence type="ECO:0000313" key="2">
    <source>
        <dbReference type="EMBL" id="MBP2259011.1"/>
    </source>
</evidence>
<proteinExistence type="predicted"/>
<dbReference type="EMBL" id="JAGIKX010000046">
    <property type="protein sequence ID" value="MBP2259011.1"/>
    <property type="molecule type" value="Genomic_DNA"/>
</dbReference>
<evidence type="ECO:0000313" key="3">
    <source>
        <dbReference type="Proteomes" id="UP001519294"/>
    </source>
</evidence>
<dbReference type="InterPro" id="IPR000182">
    <property type="entry name" value="GNAT_dom"/>
</dbReference>
<accession>A0ABS4SBW7</accession>
<organism evidence="2 3">
    <name type="scientific">Virgibacillus alimentarius</name>
    <dbReference type="NCBI Taxonomy" id="698769"/>
    <lineage>
        <taxon>Bacteria</taxon>
        <taxon>Bacillati</taxon>
        <taxon>Bacillota</taxon>
        <taxon>Bacilli</taxon>
        <taxon>Bacillales</taxon>
        <taxon>Bacillaceae</taxon>
        <taxon>Virgibacillus</taxon>
    </lineage>
</organism>
<name>A0ABS4SBW7_9BACI</name>
<gene>
    <name evidence="2" type="ORF">J2Z81_002999</name>
</gene>
<dbReference type="Gene3D" id="3.40.630.30">
    <property type="match status" value="1"/>
</dbReference>
<dbReference type="PROSITE" id="PS51186">
    <property type="entry name" value="GNAT"/>
    <property type="match status" value="1"/>
</dbReference>
<dbReference type="SUPFAM" id="SSF55729">
    <property type="entry name" value="Acyl-CoA N-acyltransferases (Nat)"/>
    <property type="match status" value="1"/>
</dbReference>
<keyword evidence="3" id="KW-1185">Reference proteome</keyword>
<dbReference type="Pfam" id="PF00583">
    <property type="entry name" value="Acetyltransf_1"/>
    <property type="match status" value="1"/>
</dbReference>
<reference evidence="2 3" key="1">
    <citation type="submission" date="2021-03" db="EMBL/GenBank/DDBJ databases">
        <title>Genomic Encyclopedia of Type Strains, Phase IV (KMG-IV): sequencing the most valuable type-strain genomes for metagenomic binning, comparative biology and taxonomic classification.</title>
        <authorList>
            <person name="Goeker M."/>
        </authorList>
    </citation>
    <scope>NUCLEOTIDE SEQUENCE [LARGE SCALE GENOMIC DNA]</scope>
    <source>
        <strain evidence="2 3">DSM 25790</strain>
    </source>
</reference>
<dbReference type="Proteomes" id="UP001519294">
    <property type="component" value="Unassembled WGS sequence"/>
</dbReference>
<sequence length="215" mass="24864">MSEIKATPNLGEHMTIQRIKPEDLEEVAALSKKCFGPDMSLTRDNFENQLKIFPEGQVCLRYKDKIVGSASSLVINFDDYGENHSYTEISDDGYIRNHNPNGVNLYGIEVGVHPDFRKMKIGKHLYFARREICKELNLKSIIIGGRIPNYYKYANQFTPDEYANEVIQEKIYDPVLTFQHKNGFQLRKVMQNYLMDDDASLTNATLMEWHNPDFA</sequence>
<dbReference type="RefSeq" id="WP_226371676.1">
    <property type="nucleotide sequence ID" value="NZ_JAGIKX010000046.1"/>
</dbReference>